<evidence type="ECO:0000313" key="1">
    <source>
        <dbReference type="EMBL" id="OHA47713.1"/>
    </source>
</evidence>
<dbReference type="AlphaFoldDB" id="A0A1G2PHG3"/>
<organism evidence="1 2">
    <name type="scientific">Candidatus Taylorbacteria bacterium RIFOXYD2_FULL_36_9</name>
    <dbReference type="NCBI Taxonomy" id="1802338"/>
    <lineage>
        <taxon>Bacteria</taxon>
        <taxon>Candidatus Tayloriibacteriota</taxon>
    </lineage>
</organism>
<gene>
    <name evidence="1" type="ORF">A2541_02065</name>
</gene>
<accession>A0A1G2PHG3</accession>
<proteinExistence type="predicted"/>
<evidence type="ECO:0000313" key="2">
    <source>
        <dbReference type="Proteomes" id="UP000176965"/>
    </source>
</evidence>
<sequence>MIDTICLLLAKDKMVFLSGISSWDLYSKTAEYAKYVRNPSKAEKDTGKYFPRLTAYDRRFGKDANVRMEFSAPKLLYLNNLDELEDKDFPKVIDTLQERLKEMGVVITKSMLENAPISSVHYSKNIPLEDGYTVNHLINEMNKVNLRKSFDFTRSRYINDGQSLYAHTKAHELIIYDKIADLGKDSKRAIDKNQTSYQKDLFAELKKEGKMSEIIRFEIRLNQKQKMDQVLEKLGYKKNMVFKEIFSSEVSKKVVSEYWKTLIKERNLGLFSLSISLKDILRTLFLANMKLKPKQAIYLTGLFILGKDENGMRELRSIISKRSLDRTWYRIAEDMQTASELITKNKVRNWVGQIDKALEDYVAYKHKNLSTPASCTVKNSKV</sequence>
<dbReference type="EMBL" id="MHSQ01000003">
    <property type="protein sequence ID" value="OHA47713.1"/>
    <property type="molecule type" value="Genomic_DNA"/>
</dbReference>
<reference evidence="1 2" key="1">
    <citation type="journal article" date="2016" name="Nat. Commun.">
        <title>Thousands of microbial genomes shed light on interconnected biogeochemical processes in an aquifer system.</title>
        <authorList>
            <person name="Anantharaman K."/>
            <person name="Brown C.T."/>
            <person name="Hug L.A."/>
            <person name="Sharon I."/>
            <person name="Castelle C.J."/>
            <person name="Probst A.J."/>
            <person name="Thomas B.C."/>
            <person name="Singh A."/>
            <person name="Wilkins M.J."/>
            <person name="Karaoz U."/>
            <person name="Brodie E.L."/>
            <person name="Williams K.H."/>
            <person name="Hubbard S.S."/>
            <person name="Banfield J.F."/>
        </authorList>
    </citation>
    <scope>NUCLEOTIDE SEQUENCE [LARGE SCALE GENOMIC DNA]</scope>
</reference>
<comment type="caution">
    <text evidence="1">The sequence shown here is derived from an EMBL/GenBank/DDBJ whole genome shotgun (WGS) entry which is preliminary data.</text>
</comment>
<dbReference type="STRING" id="1802338.A2541_02065"/>
<protein>
    <submittedName>
        <fullName evidence="1">Uncharacterized protein</fullName>
    </submittedName>
</protein>
<name>A0A1G2PHG3_9BACT</name>
<dbReference type="Proteomes" id="UP000176965">
    <property type="component" value="Unassembled WGS sequence"/>
</dbReference>